<dbReference type="Gene3D" id="1.10.10.2840">
    <property type="entry name" value="PucR C-terminal helix-turn-helix domain"/>
    <property type="match status" value="1"/>
</dbReference>
<feature type="domain" description="CdaR GGDEF-like" evidence="4">
    <location>
        <begin position="199"/>
        <end position="315"/>
    </location>
</feature>
<dbReference type="OrthoDB" id="8026818at2"/>
<dbReference type="GeneID" id="78500671"/>
<dbReference type="Proteomes" id="UP000199480">
    <property type="component" value="Chromosome I"/>
</dbReference>
<reference evidence="6" key="1">
    <citation type="submission" date="2016-10" db="EMBL/GenBank/DDBJ databases">
        <authorList>
            <person name="Varghese N."/>
            <person name="Submissions S."/>
        </authorList>
    </citation>
    <scope>NUCLEOTIDE SEQUENCE [LARGE SCALE GENOMIC DNA]</scope>
    <source>
        <strain evidence="6">DSM 22620</strain>
    </source>
</reference>
<dbReference type="EMBL" id="LT629759">
    <property type="protein sequence ID" value="SDR82681.1"/>
    <property type="molecule type" value="Genomic_DNA"/>
</dbReference>
<dbReference type="RefSeq" id="WP_090862763.1">
    <property type="nucleotide sequence ID" value="NZ_LT629759.1"/>
</dbReference>
<evidence type="ECO:0000259" key="4">
    <source>
        <dbReference type="Pfam" id="PF17853"/>
    </source>
</evidence>
<accession>A0A1H1M7B5</accession>
<feature type="region of interest" description="Disordered" evidence="2">
    <location>
        <begin position="1"/>
        <end position="24"/>
    </location>
</feature>
<organism evidence="5 6">
    <name type="scientific">Parafannyhessea umbonata</name>
    <dbReference type="NCBI Taxonomy" id="604330"/>
    <lineage>
        <taxon>Bacteria</taxon>
        <taxon>Bacillati</taxon>
        <taxon>Actinomycetota</taxon>
        <taxon>Coriobacteriia</taxon>
        <taxon>Coriobacteriales</taxon>
        <taxon>Atopobiaceae</taxon>
        <taxon>Parafannyhessea</taxon>
    </lineage>
</organism>
<dbReference type="InterPro" id="IPR041522">
    <property type="entry name" value="CdaR_GGDEF"/>
</dbReference>
<dbReference type="PANTHER" id="PTHR33744">
    <property type="entry name" value="CARBOHYDRATE DIACID REGULATOR"/>
    <property type="match status" value="1"/>
</dbReference>
<evidence type="ECO:0000313" key="5">
    <source>
        <dbReference type="EMBL" id="SDR82681.1"/>
    </source>
</evidence>
<proteinExistence type="inferred from homology"/>
<comment type="similarity">
    <text evidence="1">Belongs to the CdaR family.</text>
</comment>
<evidence type="ECO:0000256" key="1">
    <source>
        <dbReference type="ARBA" id="ARBA00006754"/>
    </source>
</evidence>
<dbReference type="InterPro" id="IPR051448">
    <property type="entry name" value="CdaR-like_regulators"/>
</dbReference>
<dbReference type="InterPro" id="IPR042070">
    <property type="entry name" value="PucR_C-HTH_sf"/>
</dbReference>
<evidence type="ECO:0000259" key="3">
    <source>
        <dbReference type="Pfam" id="PF13556"/>
    </source>
</evidence>
<evidence type="ECO:0000256" key="2">
    <source>
        <dbReference type="SAM" id="MobiDB-lite"/>
    </source>
</evidence>
<gene>
    <name evidence="5" type="ORF">SAMN04489857_1320</name>
</gene>
<dbReference type="PANTHER" id="PTHR33744:SF1">
    <property type="entry name" value="DNA-BINDING TRANSCRIPTIONAL ACTIVATOR ADER"/>
    <property type="match status" value="1"/>
</dbReference>
<dbReference type="AlphaFoldDB" id="A0A1H1M7B5"/>
<name>A0A1H1M7B5_9ACTN</name>
<dbReference type="InterPro" id="IPR025736">
    <property type="entry name" value="PucR_C-HTH_dom"/>
</dbReference>
<protein>
    <submittedName>
        <fullName evidence="5">PucR C-terminal helix-turn-helix domain-containing protein</fullName>
    </submittedName>
</protein>
<evidence type="ECO:0000313" key="6">
    <source>
        <dbReference type="Proteomes" id="UP000199480"/>
    </source>
</evidence>
<dbReference type="Pfam" id="PF17853">
    <property type="entry name" value="GGDEF_2"/>
    <property type="match status" value="1"/>
</dbReference>
<feature type="domain" description="PucR C-terminal helix-turn-helix" evidence="3">
    <location>
        <begin position="372"/>
        <end position="429"/>
    </location>
</feature>
<feature type="compositionally biased region" description="Basic and acidic residues" evidence="2">
    <location>
        <begin position="1"/>
        <end position="22"/>
    </location>
</feature>
<dbReference type="Pfam" id="PF13556">
    <property type="entry name" value="HTH_30"/>
    <property type="match status" value="1"/>
</dbReference>
<sequence>MEERMPACDNAGEKRKAPRPGDECWQEDAGKQMINALFSDMGLQHIVDVAARVLGNPVAVIDANYRYVARKMDVAPDDDSEFARVMRDELRSGFVSEEGIAYIHERGLDEHLAKSVCPCVHFNDRMQANTLVGAAMVHGICIAHVLLVERGRTVTPEDERGFDLLVGIVAQELQKNPVYLSTRGQMGSYFLASLLENDHPDATSLERRAAAINFRRSDRMRVVVAVPRNPFAQVGNMQNVAGQLQPLLTHGLYALHKNQLVMLVCKDEGQDLTEFELGRMRDVGDLNDLLFGISNRFESLTGVHSGYEQAHDAIRFGQTVSNALEVGRVMRYDYLSYVKLLERTNQTDDLLDICPPTLVALMEHDRIHDSDLMNTLFGYLQNGQSTARASAQLSLHKNTLLYRLGTIRKILGCDLSSGEDVFQMQVGFRVLMYLGLFCPRFRHTREQLREHPRD</sequence>